<comment type="caution">
    <text evidence="5">The sequence shown here is derived from an EMBL/GenBank/DDBJ whole genome shotgun (WGS) entry which is preliminary data.</text>
</comment>
<evidence type="ECO:0000256" key="1">
    <source>
        <dbReference type="ARBA" id="ARBA00022737"/>
    </source>
</evidence>
<keyword evidence="2 3" id="KW-0802">TPR repeat</keyword>
<keyword evidence="4" id="KW-0732">Signal</keyword>
<evidence type="ECO:0000256" key="4">
    <source>
        <dbReference type="SAM" id="SignalP"/>
    </source>
</evidence>
<dbReference type="RefSeq" id="WP_131839155.1">
    <property type="nucleotide sequence ID" value="NZ_SLWB01000006.1"/>
</dbReference>
<dbReference type="Pfam" id="PF13181">
    <property type="entry name" value="TPR_8"/>
    <property type="match status" value="1"/>
</dbReference>
<dbReference type="PROSITE" id="PS50005">
    <property type="entry name" value="TPR"/>
    <property type="match status" value="2"/>
</dbReference>
<evidence type="ECO:0000256" key="3">
    <source>
        <dbReference type="PROSITE-ProRule" id="PRU00339"/>
    </source>
</evidence>
<keyword evidence="1" id="KW-0677">Repeat</keyword>
<dbReference type="SMART" id="SM00028">
    <property type="entry name" value="TPR"/>
    <property type="match status" value="3"/>
</dbReference>
<dbReference type="SUPFAM" id="SSF48452">
    <property type="entry name" value="TPR-like"/>
    <property type="match status" value="1"/>
</dbReference>
<dbReference type="PANTHER" id="PTHR44943">
    <property type="entry name" value="CELLULOSE SYNTHASE OPERON PROTEIN C"/>
    <property type="match status" value="1"/>
</dbReference>
<gene>
    <name evidence="5" type="ORF">CLV25_106161</name>
</gene>
<dbReference type="InterPro" id="IPR051685">
    <property type="entry name" value="Ycf3/AcsC/BcsC/TPR_MFPF"/>
</dbReference>
<dbReference type="PANTHER" id="PTHR44943:SF8">
    <property type="entry name" value="TPR REPEAT-CONTAINING PROTEIN MJ0263"/>
    <property type="match status" value="1"/>
</dbReference>
<feature type="repeat" description="TPR" evidence="3">
    <location>
        <begin position="131"/>
        <end position="164"/>
    </location>
</feature>
<evidence type="ECO:0000256" key="2">
    <source>
        <dbReference type="ARBA" id="ARBA00022803"/>
    </source>
</evidence>
<feature type="chain" id="PRO_5020593211" evidence="4">
    <location>
        <begin position="23"/>
        <end position="361"/>
    </location>
</feature>
<dbReference type="OrthoDB" id="793001at2"/>
<feature type="repeat" description="TPR" evidence="3">
    <location>
        <begin position="97"/>
        <end position="130"/>
    </location>
</feature>
<reference evidence="5 6" key="1">
    <citation type="submission" date="2019-03" db="EMBL/GenBank/DDBJ databases">
        <title>Genomic Encyclopedia of Archaeal and Bacterial Type Strains, Phase II (KMG-II): from individual species to whole genera.</title>
        <authorList>
            <person name="Goeker M."/>
        </authorList>
    </citation>
    <scope>NUCLEOTIDE SEQUENCE [LARGE SCALE GENOMIC DNA]</scope>
    <source>
        <strain evidence="5 6">RL-C</strain>
    </source>
</reference>
<accession>A0A4R2EVB1</accession>
<organism evidence="5 6">
    <name type="scientific">Acetobacteroides hydrogenigenes</name>
    <dbReference type="NCBI Taxonomy" id="979970"/>
    <lineage>
        <taxon>Bacteria</taxon>
        <taxon>Pseudomonadati</taxon>
        <taxon>Bacteroidota</taxon>
        <taxon>Bacteroidia</taxon>
        <taxon>Bacteroidales</taxon>
        <taxon>Rikenellaceae</taxon>
        <taxon>Acetobacteroides</taxon>
    </lineage>
</organism>
<protein>
    <submittedName>
        <fullName evidence="5">Tetratricopeptide repeat protein</fullName>
    </submittedName>
</protein>
<dbReference type="Proteomes" id="UP000294830">
    <property type="component" value="Unassembled WGS sequence"/>
</dbReference>
<keyword evidence="6" id="KW-1185">Reference proteome</keyword>
<evidence type="ECO:0000313" key="6">
    <source>
        <dbReference type="Proteomes" id="UP000294830"/>
    </source>
</evidence>
<dbReference type="EMBL" id="SLWB01000006">
    <property type="protein sequence ID" value="TCN68579.1"/>
    <property type="molecule type" value="Genomic_DNA"/>
</dbReference>
<dbReference type="InterPro" id="IPR011990">
    <property type="entry name" value="TPR-like_helical_dom_sf"/>
</dbReference>
<dbReference type="AlphaFoldDB" id="A0A4R2EVB1"/>
<dbReference type="InterPro" id="IPR019734">
    <property type="entry name" value="TPR_rpt"/>
</dbReference>
<name>A0A4R2EVB1_9BACT</name>
<evidence type="ECO:0000313" key="5">
    <source>
        <dbReference type="EMBL" id="TCN68579.1"/>
    </source>
</evidence>
<feature type="signal peptide" evidence="4">
    <location>
        <begin position="1"/>
        <end position="22"/>
    </location>
</feature>
<sequence length="361" mass="41532">MTYLLKNTGFVLLLLLGAAAYGQTNQEKALELGLKAIKQMDNGQVAESVKLLQEAQLLDPTNIAYPYEIAYACYLQHDYTGAVRILSKLEDHKDASDRVFQLLGNSYDGLGKSDKALKIYEKGLKKFPNTGFLYLEMGIVYMNGNSIDKALSYFEQGICADPSFSSNYYWASKLYCKTTEEMWGVLYGEIFMNLERNSKRTAEISKLLYNTYKSEIRITSDTTMSVSFSRNVVIPSSSVALDGAKLPYSLIFEPTLMLSIVNEREIDINSLDRIRTNFLANYYKQELNKNYPNALFEYMKKVQEAGHMEAYNHWILMKGEENNFEEWVSLNRGKWNSFISWFSNNKLQLDSNNKFYRGQFQ</sequence>
<dbReference type="Gene3D" id="1.25.40.10">
    <property type="entry name" value="Tetratricopeptide repeat domain"/>
    <property type="match status" value="1"/>
</dbReference>
<proteinExistence type="predicted"/>